<dbReference type="FunFam" id="3.30.230.40:FF:000003">
    <property type="entry name" value="Imidazoleglycerol-phosphate dehydratase HisB"/>
    <property type="match status" value="1"/>
</dbReference>
<evidence type="ECO:0000256" key="7">
    <source>
        <dbReference type="RuleBase" id="RU000599"/>
    </source>
</evidence>
<evidence type="ECO:0000256" key="2">
    <source>
        <dbReference type="ARBA" id="ARBA00016664"/>
    </source>
</evidence>
<dbReference type="Pfam" id="PF00475">
    <property type="entry name" value="IGPD"/>
    <property type="match status" value="1"/>
</dbReference>
<dbReference type="EC" id="4.2.1.19" evidence="6 7"/>
<dbReference type="PROSITE" id="PS00955">
    <property type="entry name" value="IGP_DEHYDRATASE_2"/>
    <property type="match status" value="1"/>
</dbReference>
<sequence length="205" mass="21994">MSEANSAVSDIRRATVDRVTGETSISLTLTIDGSGQADVQTGIGFLDHMLTLWARHGLFDLTVRAHGDLHVDEHHTAEDVCICLGRAIDQALGARAGIVRTAHSFVPMDEALALVAIDLGGRPYCVVQAEFVTPRVGQLGTDLIAHLFESIAFHGRFNLHAQVLYGRNDHHKIEALFKACGRALDAATRVDPRLGGAVPSTKGVL</sequence>
<dbReference type="HAMAP" id="MF_00076">
    <property type="entry name" value="HisB"/>
    <property type="match status" value="1"/>
</dbReference>
<keyword evidence="4 6" id="KW-0368">Histidine biosynthesis</keyword>
<dbReference type="UniPathway" id="UPA00031">
    <property type="reaction ID" value="UER00011"/>
</dbReference>
<comment type="pathway">
    <text evidence="1 6 7">Amino-acid biosynthesis; L-histidine biosynthesis; L-histidine from 5-phospho-alpha-D-ribose 1-diphosphate: step 6/9.</text>
</comment>
<dbReference type="AlphaFoldDB" id="A0A178M6F6"/>
<comment type="catalytic activity">
    <reaction evidence="6 7">
        <text>D-erythro-1-(imidazol-4-yl)glycerol 3-phosphate = 3-(imidazol-4-yl)-2-oxopropyl phosphate + H2O</text>
        <dbReference type="Rhea" id="RHEA:11040"/>
        <dbReference type="ChEBI" id="CHEBI:15377"/>
        <dbReference type="ChEBI" id="CHEBI:57766"/>
        <dbReference type="ChEBI" id="CHEBI:58278"/>
        <dbReference type="EC" id="4.2.1.19"/>
    </reaction>
</comment>
<dbReference type="GO" id="GO:0005737">
    <property type="term" value="C:cytoplasm"/>
    <property type="evidence" value="ECO:0007669"/>
    <property type="project" value="UniProtKB-SubCell"/>
</dbReference>
<dbReference type="FunFam" id="3.30.230.40:FF:000001">
    <property type="entry name" value="Imidazoleglycerol-phosphate dehydratase HisB"/>
    <property type="match status" value="1"/>
</dbReference>
<comment type="subcellular location">
    <subcellularLocation>
        <location evidence="6 7">Cytoplasm</location>
    </subcellularLocation>
</comment>
<dbReference type="GO" id="GO:0000105">
    <property type="term" value="P:L-histidine biosynthetic process"/>
    <property type="evidence" value="ECO:0007669"/>
    <property type="project" value="UniProtKB-UniRule"/>
</dbReference>
<dbReference type="GO" id="GO:0004424">
    <property type="term" value="F:imidazoleglycerol-phosphate dehydratase activity"/>
    <property type="evidence" value="ECO:0007669"/>
    <property type="project" value="UniProtKB-UniRule"/>
</dbReference>
<keyword evidence="6" id="KW-0963">Cytoplasm</keyword>
<protein>
    <recommendedName>
        <fullName evidence="2 6">Imidazoleglycerol-phosphate dehydratase</fullName>
        <shortName evidence="6">IGPD</shortName>
        <ecNumber evidence="6 7">4.2.1.19</ecNumber>
    </recommendedName>
</protein>
<dbReference type="PANTHER" id="PTHR23133:SF2">
    <property type="entry name" value="IMIDAZOLEGLYCEROL-PHOSPHATE DEHYDRATASE"/>
    <property type="match status" value="1"/>
</dbReference>
<organism evidence="8 9">
    <name type="scientific">Chloroflexus islandicus</name>
    <dbReference type="NCBI Taxonomy" id="1707952"/>
    <lineage>
        <taxon>Bacteria</taxon>
        <taxon>Bacillati</taxon>
        <taxon>Chloroflexota</taxon>
        <taxon>Chloroflexia</taxon>
        <taxon>Chloroflexales</taxon>
        <taxon>Chloroflexineae</taxon>
        <taxon>Chloroflexaceae</taxon>
        <taxon>Chloroflexus</taxon>
    </lineage>
</organism>
<comment type="similarity">
    <text evidence="6 7">Belongs to the imidazoleglycerol-phosphate dehydratase family.</text>
</comment>
<reference evidence="8 9" key="1">
    <citation type="submission" date="2016-04" db="EMBL/GenBank/DDBJ databases">
        <title>Chloroflexus islandicus sp. nov., a thermophilic filamentous anoxygenic phototrophic bacterium from geyser Strokkur (Iceland).</title>
        <authorList>
            <person name="Gaisin V.A."/>
            <person name="Kalashnikov A.M."/>
            <person name="Sukhacheva M.V."/>
            <person name="Grouzdev D.S."/>
            <person name="Ivanov T.M."/>
            <person name="Kuznetsov B."/>
            <person name="Gorlenko V.M."/>
        </authorList>
    </citation>
    <scope>NUCLEOTIDE SEQUENCE [LARGE SCALE GENOMIC DNA]</scope>
    <source>
        <strain evidence="9">isl-2</strain>
    </source>
</reference>
<evidence type="ECO:0000256" key="4">
    <source>
        <dbReference type="ARBA" id="ARBA00023102"/>
    </source>
</evidence>
<dbReference type="NCBIfam" id="NF002111">
    <property type="entry name" value="PRK00951.2-1"/>
    <property type="match status" value="1"/>
</dbReference>
<dbReference type="RefSeq" id="WP_066789412.1">
    <property type="nucleotide sequence ID" value="NZ_LWQS01000068.1"/>
</dbReference>
<keyword evidence="9" id="KW-1185">Reference proteome</keyword>
<dbReference type="Gene3D" id="3.30.230.40">
    <property type="entry name" value="Imidazole glycerol phosphate dehydratase, domain 1"/>
    <property type="match status" value="2"/>
</dbReference>
<dbReference type="InterPro" id="IPR020565">
    <property type="entry name" value="ImidazoleglycerP_deHydtase_CS"/>
</dbReference>
<dbReference type="CDD" id="cd07914">
    <property type="entry name" value="IGPD"/>
    <property type="match status" value="1"/>
</dbReference>
<evidence type="ECO:0000256" key="5">
    <source>
        <dbReference type="ARBA" id="ARBA00023239"/>
    </source>
</evidence>
<dbReference type="PROSITE" id="PS00954">
    <property type="entry name" value="IGP_DEHYDRATASE_1"/>
    <property type="match status" value="1"/>
</dbReference>
<dbReference type="NCBIfam" id="NF002116">
    <property type="entry name" value="PRK00951.2-6"/>
    <property type="match status" value="1"/>
</dbReference>
<evidence type="ECO:0000256" key="1">
    <source>
        <dbReference type="ARBA" id="ARBA00005047"/>
    </source>
</evidence>
<dbReference type="SUPFAM" id="SSF54211">
    <property type="entry name" value="Ribosomal protein S5 domain 2-like"/>
    <property type="match status" value="2"/>
</dbReference>
<dbReference type="OrthoDB" id="9790411at2"/>
<dbReference type="InterPro" id="IPR038494">
    <property type="entry name" value="IGPD_sf"/>
</dbReference>
<keyword evidence="5 6" id="KW-0456">Lyase</keyword>
<dbReference type="InterPro" id="IPR020568">
    <property type="entry name" value="Ribosomal_Su5_D2-typ_SF"/>
</dbReference>
<comment type="caution">
    <text evidence="8">The sequence shown here is derived from an EMBL/GenBank/DDBJ whole genome shotgun (WGS) entry which is preliminary data.</text>
</comment>
<dbReference type="EMBL" id="LWQS01000068">
    <property type="protein sequence ID" value="OAN44339.1"/>
    <property type="molecule type" value="Genomic_DNA"/>
</dbReference>
<proteinExistence type="inferred from homology"/>
<keyword evidence="3 6" id="KW-0028">Amino-acid biosynthesis</keyword>
<dbReference type="Proteomes" id="UP000078287">
    <property type="component" value="Unassembled WGS sequence"/>
</dbReference>
<gene>
    <name evidence="6" type="primary">hisB</name>
    <name evidence="8" type="ORF">A6A03_17120</name>
</gene>
<dbReference type="PANTHER" id="PTHR23133">
    <property type="entry name" value="IMIDAZOLEGLYCEROL-PHOSPHATE DEHYDRATASE HIS7"/>
    <property type="match status" value="1"/>
</dbReference>
<name>A0A178M6F6_9CHLR</name>
<evidence type="ECO:0000313" key="9">
    <source>
        <dbReference type="Proteomes" id="UP000078287"/>
    </source>
</evidence>
<evidence type="ECO:0000256" key="3">
    <source>
        <dbReference type="ARBA" id="ARBA00022605"/>
    </source>
</evidence>
<dbReference type="InterPro" id="IPR000807">
    <property type="entry name" value="ImidazoleglycerolP_deHydtase"/>
</dbReference>
<accession>A0A178M6F6</accession>
<evidence type="ECO:0000313" key="8">
    <source>
        <dbReference type="EMBL" id="OAN44339.1"/>
    </source>
</evidence>
<dbReference type="STRING" id="1707952.A6A03_17120"/>
<evidence type="ECO:0000256" key="6">
    <source>
        <dbReference type="HAMAP-Rule" id="MF_00076"/>
    </source>
</evidence>